<reference evidence="2" key="1">
    <citation type="submission" date="2018-05" db="EMBL/GenBank/DDBJ databases">
        <title>Draft genome of Mucuna pruriens seed.</title>
        <authorList>
            <person name="Nnadi N.E."/>
            <person name="Vos R."/>
            <person name="Hasami M.H."/>
            <person name="Devisetty U.K."/>
            <person name="Aguiy J.C."/>
        </authorList>
    </citation>
    <scope>NUCLEOTIDE SEQUENCE [LARGE SCALE GENOMIC DNA]</scope>
    <source>
        <strain evidence="2">JCA_2017</strain>
    </source>
</reference>
<sequence>MVSGPLQEALTPLWVEGAQAHKENTIGKSGVPGLALSKKGQRGEPEAAGPPRNIGLGSSNEFTSWAYLGEVSSIKIKGSKLTRYRRRSKSRHSRVPWSR</sequence>
<feature type="region of interest" description="Disordered" evidence="1">
    <location>
        <begin position="24"/>
        <end position="59"/>
    </location>
</feature>
<evidence type="ECO:0000256" key="1">
    <source>
        <dbReference type="SAM" id="MobiDB-lite"/>
    </source>
</evidence>
<proteinExistence type="predicted"/>
<gene>
    <name evidence="2" type="ORF">CR513_34146</name>
</gene>
<evidence type="ECO:0000313" key="2">
    <source>
        <dbReference type="EMBL" id="RDX84746.1"/>
    </source>
</evidence>
<evidence type="ECO:0000313" key="3">
    <source>
        <dbReference type="Proteomes" id="UP000257109"/>
    </source>
</evidence>
<dbReference type="AlphaFoldDB" id="A0A371G2F6"/>
<name>A0A371G2F6_MUCPR</name>
<protein>
    <submittedName>
        <fullName evidence="2">Uncharacterized protein</fullName>
    </submittedName>
</protein>
<organism evidence="2 3">
    <name type="scientific">Mucuna pruriens</name>
    <name type="common">Velvet bean</name>
    <name type="synonym">Dolichos pruriens</name>
    <dbReference type="NCBI Taxonomy" id="157652"/>
    <lineage>
        <taxon>Eukaryota</taxon>
        <taxon>Viridiplantae</taxon>
        <taxon>Streptophyta</taxon>
        <taxon>Embryophyta</taxon>
        <taxon>Tracheophyta</taxon>
        <taxon>Spermatophyta</taxon>
        <taxon>Magnoliopsida</taxon>
        <taxon>eudicotyledons</taxon>
        <taxon>Gunneridae</taxon>
        <taxon>Pentapetalae</taxon>
        <taxon>rosids</taxon>
        <taxon>fabids</taxon>
        <taxon>Fabales</taxon>
        <taxon>Fabaceae</taxon>
        <taxon>Papilionoideae</taxon>
        <taxon>50 kb inversion clade</taxon>
        <taxon>NPAAA clade</taxon>
        <taxon>indigoferoid/millettioid clade</taxon>
        <taxon>Phaseoleae</taxon>
        <taxon>Mucuna</taxon>
    </lineage>
</organism>
<dbReference type="Proteomes" id="UP000257109">
    <property type="component" value="Unassembled WGS sequence"/>
</dbReference>
<accession>A0A371G2F6</accession>
<keyword evidence="3" id="KW-1185">Reference proteome</keyword>
<feature type="non-terminal residue" evidence="2">
    <location>
        <position position="1"/>
    </location>
</feature>
<comment type="caution">
    <text evidence="2">The sequence shown here is derived from an EMBL/GenBank/DDBJ whole genome shotgun (WGS) entry which is preliminary data.</text>
</comment>
<dbReference type="EMBL" id="QJKJ01006959">
    <property type="protein sequence ID" value="RDX84746.1"/>
    <property type="molecule type" value="Genomic_DNA"/>
</dbReference>